<comment type="caution">
    <text evidence="2">The sequence shown here is derived from an EMBL/GenBank/DDBJ whole genome shotgun (WGS) entry which is preliminary data.</text>
</comment>
<evidence type="ECO:0000313" key="3">
    <source>
        <dbReference type="Proteomes" id="UP000673821"/>
    </source>
</evidence>
<keyword evidence="3" id="KW-1185">Reference proteome</keyword>
<accession>A0ABM8RMD7</accession>
<evidence type="ECO:0000313" key="2">
    <source>
        <dbReference type="EMBL" id="CAE6761073.1"/>
    </source>
</evidence>
<proteinExistence type="predicted"/>
<name>A0ABM8RMD7_9BURK</name>
<gene>
    <name evidence="2" type="ORF">R69776_03375</name>
</gene>
<evidence type="ECO:0008006" key="4">
    <source>
        <dbReference type="Google" id="ProtNLM"/>
    </source>
</evidence>
<feature type="region of interest" description="Disordered" evidence="1">
    <location>
        <begin position="255"/>
        <end position="277"/>
    </location>
</feature>
<protein>
    <recommendedName>
        <fullName evidence="4">Ankyrin repeat domain-containing protein</fullName>
    </recommendedName>
</protein>
<dbReference type="InterPro" id="IPR036770">
    <property type="entry name" value="Ankyrin_rpt-contain_sf"/>
</dbReference>
<dbReference type="RefSeq" id="WP_200658717.1">
    <property type="nucleotide sequence ID" value="NZ_CAJNBH010000009.1"/>
</dbReference>
<dbReference type="Gene3D" id="1.25.40.20">
    <property type="entry name" value="Ankyrin repeat-containing domain"/>
    <property type="match status" value="1"/>
</dbReference>
<dbReference type="EMBL" id="CAJNBH010000009">
    <property type="protein sequence ID" value="CAE6761073.1"/>
    <property type="molecule type" value="Genomic_DNA"/>
</dbReference>
<feature type="compositionally biased region" description="Basic and acidic residues" evidence="1">
    <location>
        <begin position="264"/>
        <end position="277"/>
    </location>
</feature>
<reference evidence="2 3" key="1">
    <citation type="submission" date="2021-02" db="EMBL/GenBank/DDBJ databases">
        <authorList>
            <person name="Vanwijnsberghe S."/>
        </authorList>
    </citation>
    <scope>NUCLEOTIDE SEQUENCE [LARGE SCALE GENOMIC DNA]</scope>
    <source>
        <strain evidence="2 3">R-69776</strain>
    </source>
</reference>
<dbReference type="SUPFAM" id="SSF48403">
    <property type="entry name" value="Ankyrin repeat"/>
    <property type="match status" value="1"/>
</dbReference>
<dbReference type="InterPro" id="IPR002110">
    <property type="entry name" value="Ankyrin_rpt"/>
</dbReference>
<evidence type="ECO:0000256" key="1">
    <source>
        <dbReference type="SAM" id="MobiDB-lite"/>
    </source>
</evidence>
<organism evidence="2 3">
    <name type="scientific">Paraburkholderia nemoris</name>
    <dbReference type="NCBI Taxonomy" id="2793076"/>
    <lineage>
        <taxon>Bacteria</taxon>
        <taxon>Pseudomonadati</taxon>
        <taxon>Pseudomonadota</taxon>
        <taxon>Betaproteobacteria</taxon>
        <taxon>Burkholderiales</taxon>
        <taxon>Burkholderiaceae</taxon>
        <taxon>Paraburkholderia</taxon>
    </lineage>
</organism>
<sequence length="277" mass="30221">MAINWEITYPAWSLDSIYRADDVNRLRQVFQNVNELAGESQLVELAFKSLYRTSEIGAAKCSDWLASIAVRYVAPTLDRPAIYEAAADRKISAVQFLLPHCPKDQIVGTSGALLMCACRADLDEVVEVVAPHCKVDRPANGGETALMAATTIGSAALRALLPYADRAKRDNMGFNALMHAIQHNNREALAVLLPGASRSEIKSKKAGGRSALELAESFQSAIDKGVWCPSDPQFRPVDMIEAELAQRAAKQIREAATVRGQAKRKTDAANDRRSLGR</sequence>
<dbReference type="Proteomes" id="UP000673821">
    <property type="component" value="Unassembled WGS sequence"/>
</dbReference>
<dbReference type="Pfam" id="PF12796">
    <property type="entry name" value="Ank_2"/>
    <property type="match status" value="1"/>
</dbReference>